<sequence>MKGIYWSLFDMDCIGFMSRSGFDGKSLSDKNFTSAVCTVDTALELIYERPVRAAKDSLALVGIATKIDLSTATIYRLDPGVHDVSVACDSLRTGGGQNRKRYRIRKASTGNTYARGLIYNTLSTRKCSWNRFNEALRYILRNFKTIKGYYSTGFRELRYHCYRNKKKALDKMCKRLFTGSREYREKEVPRCNNNGEAKRPTLVASGTARLSELYGSIARSTKRFRATLLNYIESTRHNQAHAAKCVVMIDEYLASQIYSGCHIKKSVLFYVKPIASMTQLIYVLHSSKTLRT</sequence>
<gene>
    <name evidence="1" type="ORF">PHYBLDRAFT_69528</name>
</gene>
<dbReference type="RefSeq" id="XP_018288675.1">
    <property type="nucleotide sequence ID" value="XM_018442109.1"/>
</dbReference>
<dbReference type="GeneID" id="29003015"/>
<dbReference type="EMBL" id="KV440988">
    <property type="protein sequence ID" value="OAD70635.1"/>
    <property type="molecule type" value="Genomic_DNA"/>
</dbReference>
<evidence type="ECO:0000313" key="1">
    <source>
        <dbReference type="EMBL" id="OAD70635.1"/>
    </source>
</evidence>
<dbReference type="Proteomes" id="UP000077315">
    <property type="component" value="Unassembled WGS sequence"/>
</dbReference>
<keyword evidence="2" id="KW-1185">Reference proteome</keyword>
<reference evidence="2" key="1">
    <citation type="submission" date="2015-06" db="EMBL/GenBank/DDBJ databases">
        <title>Expansion of signal transduction pathways in fungi by whole-genome duplication.</title>
        <authorList>
            <consortium name="DOE Joint Genome Institute"/>
            <person name="Corrochano L.M."/>
            <person name="Kuo A."/>
            <person name="Marcet-Houben M."/>
            <person name="Polaino S."/>
            <person name="Salamov A."/>
            <person name="Villalobos J.M."/>
            <person name="Alvarez M.I."/>
            <person name="Avalos J."/>
            <person name="Benito E.P."/>
            <person name="Benoit I."/>
            <person name="Burger G."/>
            <person name="Camino L.P."/>
            <person name="Canovas D."/>
            <person name="Cerda-Olmedo E."/>
            <person name="Cheng J.-F."/>
            <person name="Dominguez A."/>
            <person name="Elias M."/>
            <person name="Eslava A.P."/>
            <person name="Glaser F."/>
            <person name="Grimwood J."/>
            <person name="Gutierrez G."/>
            <person name="Heitman J."/>
            <person name="Henrissat B."/>
            <person name="Iturriaga E.A."/>
            <person name="Lang B.F."/>
            <person name="Lavin J.L."/>
            <person name="Lee S."/>
            <person name="Li W."/>
            <person name="Lindquist E."/>
            <person name="Lopez-Garcia S."/>
            <person name="Luque E.M."/>
            <person name="Marcos A.T."/>
            <person name="Martin J."/>
            <person name="McCluskey K."/>
            <person name="Medina H.R."/>
            <person name="Miralles-Duran A."/>
            <person name="Miyazaki A."/>
            <person name="Munoz-Torres E."/>
            <person name="Oguiza J.A."/>
            <person name="Ohm R."/>
            <person name="Olmedo M."/>
            <person name="Orejas M."/>
            <person name="Ortiz-Castellanos L."/>
            <person name="Pisabarro A.G."/>
            <person name="Rodriguez-Romero J."/>
            <person name="Ruiz-Herrera J."/>
            <person name="Ruiz-Vazquez R."/>
            <person name="Sanz C."/>
            <person name="Schackwitz W."/>
            <person name="Schmutz J."/>
            <person name="Shahriari M."/>
            <person name="Shelest E."/>
            <person name="Silva-Franco F."/>
            <person name="Soanes D."/>
            <person name="Syed K."/>
            <person name="Tagua V.G."/>
            <person name="Talbot N.J."/>
            <person name="Thon M."/>
            <person name="De vries R.P."/>
            <person name="Wiebenga A."/>
            <person name="Yadav J.S."/>
            <person name="Braun E.L."/>
            <person name="Baker S."/>
            <person name="Garre V."/>
            <person name="Horwitz B."/>
            <person name="Torres-Martinez S."/>
            <person name="Idnurm A."/>
            <person name="Herrera-Estrella A."/>
            <person name="Gabaldon T."/>
            <person name="Grigoriev I.V."/>
        </authorList>
    </citation>
    <scope>NUCLEOTIDE SEQUENCE [LARGE SCALE GENOMIC DNA]</scope>
    <source>
        <strain evidence="2">NRRL 1555(-)</strain>
    </source>
</reference>
<proteinExistence type="predicted"/>
<protein>
    <submittedName>
        <fullName evidence="1">Uncharacterized protein</fullName>
    </submittedName>
</protein>
<accession>A0A162WS23</accession>
<organism evidence="1 2">
    <name type="scientific">Phycomyces blakesleeanus (strain ATCC 8743b / DSM 1359 / FGSC 10004 / NBRC 33097 / NRRL 1555)</name>
    <dbReference type="NCBI Taxonomy" id="763407"/>
    <lineage>
        <taxon>Eukaryota</taxon>
        <taxon>Fungi</taxon>
        <taxon>Fungi incertae sedis</taxon>
        <taxon>Mucoromycota</taxon>
        <taxon>Mucoromycotina</taxon>
        <taxon>Mucoromycetes</taxon>
        <taxon>Mucorales</taxon>
        <taxon>Phycomycetaceae</taxon>
        <taxon>Phycomyces</taxon>
    </lineage>
</organism>
<dbReference type="AlphaFoldDB" id="A0A162WS23"/>
<name>A0A162WS23_PHYB8</name>
<evidence type="ECO:0000313" key="2">
    <source>
        <dbReference type="Proteomes" id="UP000077315"/>
    </source>
</evidence>
<dbReference type="OrthoDB" id="2278014at2759"/>
<dbReference type="InParanoid" id="A0A162WS23"/>
<dbReference type="VEuPathDB" id="FungiDB:PHYBLDRAFT_69528"/>